<gene>
    <name evidence="1" type="ORF">M23134_00402</name>
</gene>
<organism evidence="1 2">
    <name type="scientific">Microscilla marina ATCC 23134</name>
    <dbReference type="NCBI Taxonomy" id="313606"/>
    <lineage>
        <taxon>Bacteria</taxon>
        <taxon>Pseudomonadati</taxon>
        <taxon>Bacteroidota</taxon>
        <taxon>Cytophagia</taxon>
        <taxon>Cytophagales</taxon>
        <taxon>Microscillaceae</taxon>
        <taxon>Microscilla</taxon>
    </lineage>
</organism>
<evidence type="ECO:0000313" key="1">
    <source>
        <dbReference type="EMBL" id="EAY29518.1"/>
    </source>
</evidence>
<evidence type="ECO:0000313" key="2">
    <source>
        <dbReference type="Proteomes" id="UP000004095"/>
    </source>
</evidence>
<keyword evidence="2" id="KW-1185">Reference proteome</keyword>
<sequence length="221" mass="25125">MEETQTGQQILDFYHKYSKGYYDAMQNNFADTIKLFKAATYISAPTAVQKMKAENNGIVYMPDLPSLKIEGRLASIKVVKHRKQQKELILANIQFDEQNKIVSYKEKPLPKTSPQAKVTTTNYQKYNGEYTFNKYKSLKIQWTQGSELTYDVTLAVPDCVGKFNGKAFFTDQYTAISNQGGNCKIAFDFSTAGQVKVSETTNCRTPQTKNCKFDGEYNLTK</sequence>
<reference evidence="1 2" key="1">
    <citation type="submission" date="2007-01" db="EMBL/GenBank/DDBJ databases">
        <authorList>
            <person name="Haygood M."/>
            <person name="Podell S."/>
            <person name="Anderson C."/>
            <person name="Hopkinson B."/>
            <person name="Roe K."/>
            <person name="Barbeau K."/>
            <person name="Gaasterland T."/>
            <person name="Ferriera S."/>
            <person name="Johnson J."/>
            <person name="Kravitz S."/>
            <person name="Beeson K."/>
            <person name="Sutton G."/>
            <person name="Rogers Y.-H."/>
            <person name="Friedman R."/>
            <person name="Frazier M."/>
            <person name="Venter J.C."/>
        </authorList>
    </citation>
    <scope>NUCLEOTIDE SEQUENCE [LARGE SCALE GENOMIC DNA]</scope>
    <source>
        <strain evidence="1 2">ATCC 23134</strain>
    </source>
</reference>
<protein>
    <submittedName>
        <fullName evidence="1">Uncharacterized protein</fullName>
    </submittedName>
</protein>
<dbReference type="Proteomes" id="UP000004095">
    <property type="component" value="Unassembled WGS sequence"/>
</dbReference>
<dbReference type="EMBL" id="AAWS01000010">
    <property type="protein sequence ID" value="EAY29518.1"/>
    <property type="molecule type" value="Genomic_DNA"/>
</dbReference>
<name>A1ZIY2_MICM2</name>
<proteinExistence type="predicted"/>
<accession>A1ZIY2</accession>
<dbReference type="AlphaFoldDB" id="A1ZIY2"/>
<comment type="caution">
    <text evidence="1">The sequence shown here is derived from an EMBL/GenBank/DDBJ whole genome shotgun (WGS) entry which is preliminary data.</text>
</comment>